<evidence type="ECO:0000313" key="4">
    <source>
        <dbReference type="EMBL" id="CAK7945110.1"/>
    </source>
</evidence>
<name>A0AAV1VEL3_9STRA</name>
<comment type="caution">
    <text evidence="4">The sequence shown here is derived from an EMBL/GenBank/DDBJ whole genome shotgun (WGS) entry which is preliminary data.</text>
</comment>
<feature type="region of interest" description="Disordered" evidence="1">
    <location>
        <begin position="101"/>
        <end position="120"/>
    </location>
</feature>
<dbReference type="InterPro" id="IPR057670">
    <property type="entry name" value="SH3_retrovirus"/>
</dbReference>
<evidence type="ECO:0008006" key="6">
    <source>
        <dbReference type="Google" id="ProtNLM"/>
    </source>
</evidence>
<protein>
    <recommendedName>
        <fullName evidence="6">Reverse transcriptase Ty1/copia-type domain-containing protein</fullName>
    </recommendedName>
</protein>
<sequence>MRVFGSLCYAHVAKAKRAKLDDSGVRCLLLGYSKQHKTYRLPNASTGDVVISRSATSAEHAIVKASRNITPDVIDFWMTKIMYKSLQTQQWMMKFTPQHPEVQVSPMSRRDRPNDLLAPSQRDNRVHRGVTVNLSDMCVQCARNRRLLATSKSFQTCSAVYLISMTMKMATTHNTALAQMMTARRQEVDQVKWIFRIKREQSGAIVKFKARLVAKGFTQRPGVDYFDTLDPVARKESINIALSLAAEENLKIKDVDVDTAFLYVLYGTKQAAREWNNRLSHHLEGQGFKKAAADPCVYLRRSKGEFSLMIIHVDVLMIFMRTQKHIDDIKRELKMDCSIKGRTELGELKYCLGIELKREINSKTIRLNQRGYIKRLAEKYGIDKCKDVHTPTNEG</sequence>
<reference evidence="4" key="1">
    <citation type="submission" date="2024-01" db="EMBL/GenBank/DDBJ databases">
        <authorList>
            <person name="Webb A."/>
        </authorList>
    </citation>
    <scope>NUCLEOTIDE SEQUENCE</scope>
    <source>
        <strain evidence="4">Pm1</strain>
    </source>
</reference>
<dbReference type="Pfam" id="PF07727">
    <property type="entry name" value="RVT_2"/>
    <property type="match status" value="2"/>
</dbReference>
<evidence type="ECO:0000259" key="3">
    <source>
        <dbReference type="Pfam" id="PF25597"/>
    </source>
</evidence>
<evidence type="ECO:0000256" key="1">
    <source>
        <dbReference type="SAM" id="MobiDB-lite"/>
    </source>
</evidence>
<dbReference type="Pfam" id="PF25597">
    <property type="entry name" value="SH3_retrovirus"/>
    <property type="match status" value="1"/>
</dbReference>
<gene>
    <name evidence="4" type="ORF">PM001_LOCUS30260</name>
</gene>
<evidence type="ECO:0000259" key="2">
    <source>
        <dbReference type="Pfam" id="PF07727"/>
    </source>
</evidence>
<dbReference type="Proteomes" id="UP001162060">
    <property type="component" value="Unassembled WGS sequence"/>
</dbReference>
<dbReference type="AlphaFoldDB" id="A0AAV1VEL3"/>
<evidence type="ECO:0000313" key="5">
    <source>
        <dbReference type="Proteomes" id="UP001162060"/>
    </source>
</evidence>
<dbReference type="EMBL" id="CAKLBY020000312">
    <property type="protein sequence ID" value="CAK7945110.1"/>
    <property type="molecule type" value="Genomic_DNA"/>
</dbReference>
<organism evidence="4 5">
    <name type="scientific">Peronospora matthiolae</name>
    <dbReference type="NCBI Taxonomy" id="2874970"/>
    <lineage>
        <taxon>Eukaryota</taxon>
        <taxon>Sar</taxon>
        <taxon>Stramenopiles</taxon>
        <taxon>Oomycota</taxon>
        <taxon>Peronosporomycetes</taxon>
        <taxon>Peronosporales</taxon>
        <taxon>Peronosporaceae</taxon>
        <taxon>Peronospora</taxon>
    </lineage>
</organism>
<feature type="domain" description="Reverse transcriptase Ty1/copia-type" evidence="2">
    <location>
        <begin position="265"/>
        <end position="392"/>
    </location>
</feature>
<feature type="domain" description="Retroviral polymerase SH3-like" evidence="3">
    <location>
        <begin position="6"/>
        <end position="65"/>
    </location>
</feature>
<proteinExistence type="predicted"/>
<accession>A0AAV1VEL3</accession>
<feature type="domain" description="Reverse transcriptase Ty1/copia-type" evidence="2">
    <location>
        <begin position="191"/>
        <end position="262"/>
    </location>
</feature>
<dbReference type="InterPro" id="IPR013103">
    <property type="entry name" value="RVT_2"/>
</dbReference>